<dbReference type="Pfam" id="PF04572">
    <property type="entry name" value="Gb3_synth"/>
    <property type="match status" value="1"/>
</dbReference>
<evidence type="ECO:0000259" key="1">
    <source>
        <dbReference type="Pfam" id="PF04572"/>
    </source>
</evidence>
<dbReference type="InterPro" id="IPR007652">
    <property type="entry name" value="A1-4-GlycosylTfrase_dom"/>
</dbReference>
<sequence length="320" mass="36050">MSVTANFFWQGPSLRLYERACLTSFVQAGLTVHLHTFNDRLAVPEGVVRCDARHFAREDEVFSLTQGGKLHSVAAFTDLFRYRLFKKEPGWWFDTDVYCLSGVEAFRSLEDRSKGLLVGEQAPGQLNGAVLFVSDPSIAIELELRATAKGQVFSWGAIGPALITDYVRDTPHRCTVVPPQVFYPIHYQEADMLLRAADKAECERRGQNAVAVHLWNEILTTWKIPVEFMPSRGSYLSDLFLKSGVTVDPAAALPEATMEELQYFGRIGPRGRRLVHLISLLRAVKQRLIDARLQKRPAFAADGDLLESNVHRMDDEEENI</sequence>
<evidence type="ECO:0000313" key="3">
    <source>
        <dbReference type="Proteomes" id="UP001156691"/>
    </source>
</evidence>
<accession>A0ABQ5W1V2</accession>
<proteinExistence type="predicted"/>
<keyword evidence="3" id="KW-1185">Reference proteome</keyword>
<dbReference type="Proteomes" id="UP001156691">
    <property type="component" value="Unassembled WGS sequence"/>
</dbReference>
<organism evidence="2 3">
    <name type="scientific">Devosia nitrariae</name>
    <dbReference type="NCBI Taxonomy" id="2071872"/>
    <lineage>
        <taxon>Bacteria</taxon>
        <taxon>Pseudomonadati</taxon>
        <taxon>Pseudomonadota</taxon>
        <taxon>Alphaproteobacteria</taxon>
        <taxon>Hyphomicrobiales</taxon>
        <taxon>Devosiaceae</taxon>
        <taxon>Devosia</taxon>
    </lineage>
</organism>
<reference evidence="3" key="1">
    <citation type="journal article" date="2019" name="Int. J. Syst. Evol. Microbiol.">
        <title>The Global Catalogue of Microorganisms (GCM) 10K type strain sequencing project: providing services to taxonomists for standard genome sequencing and annotation.</title>
        <authorList>
            <consortium name="The Broad Institute Genomics Platform"/>
            <consortium name="The Broad Institute Genome Sequencing Center for Infectious Disease"/>
            <person name="Wu L."/>
            <person name="Ma J."/>
        </authorList>
    </citation>
    <scope>NUCLEOTIDE SEQUENCE [LARGE SCALE GENOMIC DNA]</scope>
    <source>
        <strain evidence="3">NBRC 112416</strain>
    </source>
</reference>
<gene>
    <name evidence="2" type="ORF">GCM10010862_09090</name>
</gene>
<comment type="caution">
    <text evidence="2">The sequence shown here is derived from an EMBL/GenBank/DDBJ whole genome shotgun (WGS) entry which is preliminary data.</text>
</comment>
<dbReference type="SUPFAM" id="SSF53448">
    <property type="entry name" value="Nucleotide-diphospho-sugar transferases"/>
    <property type="match status" value="1"/>
</dbReference>
<dbReference type="EMBL" id="BSNS01000004">
    <property type="protein sequence ID" value="GLQ53650.1"/>
    <property type="molecule type" value="Genomic_DNA"/>
</dbReference>
<dbReference type="Gene3D" id="3.90.550.20">
    <property type="match status" value="1"/>
</dbReference>
<dbReference type="RefSeq" id="WP_284339098.1">
    <property type="nucleotide sequence ID" value="NZ_BSNS01000004.1"/>
</dbReference>
<dbReference type="InterPro" id="IPR029044">
    <property type="entry name" value="Nucleotide-diphossugar_trans"/>
</dbReference>
<feature type="domain" description="Alpha 1,4-glycosyltransferase" evidence="1">
    <location>
        <begin position="155"/>
        <end position="226"/>
    </location>
</feature>
<name>A0ABQ5W1V2_9HYPH</name>
<protein>
    <recommendedName>
        <fullName evidence="1">Alpha 1,4-glycosyltransferase domain-containing protein</fullName>
    </recommendedName>
</protein>
<evidence type="ECO:0000313" key="2">
    <source>
        <dbReference type="EMBL" id="GLQ53650.1"/>
    </source>
</evidence>